<keyword evidence="7" id="KW-0812">Transmembrane</keyword>
<evidence type="ECO:0000313" key="10">
    <source>
        <dbReference type="Proteomes" id="UP000785679"/>
    </source>
</evidence>
<keyword evidence="7" id="KW-1133">Transmembrane helix</keyword>
<keyword evidence="10" id="KW-1185">Reference proteome</keyword>
<evidence type="ECO:0000256" key="5">
    <source>
        <dbReference type="ARBA" id="ARBA00023136"/>
    </source>
</evidence>
<feature type="domain" description="LITAF" evidence="8">
    <location>
        <begin position="570"/>
        <end position="655"/>
    </location>
</feature>
<evidence type="ECO:0000259" key="8">
    <source>
        <dbReference type="PROSITE" id="PS51837"/>
    </source>
</evidence>
<dbReference type="OrthoDB" id="282215at2759"/>
<dbReference type="EMBL" id="RRYP01001269">
    <property type="protein sequence ID" value="TNV86153.1"/>
    <property type="molecule type" value="Genomic_DNA"/>
</dbReference>
<evidence type="ECO:0000256" key="6">
    <source>
        <dbReference type="SAM" id="MobiDB-lite"/>
    </source>
</evidence>
<keyword evidence="3" id="KW-0479">Metal-binding</keyword>
<comment type="subcellular location">
    <subcellularLocation>
        <location evidence="1">Membrane</location>
        <topology evidence="1">Peripheral membrane protein</topology>
    </subcellularLocation>
</comment>
<evidence type="ECO:0000256" key="7">
    <source>
        <dbReference type="SAM" id="Phobius"/>
    </source>
</evidence>
<proteinExistence type="inferred from homology"/>
<accession>A0A8J8P2L6</accession>
<dbReference type="SMART" id="SM00714">
    <property type="entry name" value="LITAF"/>
    <property type="match status" value="1"/>
</dbReference>
<evidence type="ECO:0000256" key="4">
    <source>
        <dbReference type="ARBA" id="ARBA00022833"/>
    </source>
</evidence>
<sequence length="655" mass="73504">MVKLKLHGAGQVRLRCPNRAQIRYCSACALDISFREQIPQIGDLEGSCTSGKHVRCRLRVSLGNEVLISWLLQHRGLFLLNFQILLINHLLIFLFVFHLNCFHHQITISLITRPQKMQLQLPVSICFTQLLFATCAQQKPSAQPMAYSCHKSPLPRFNSEVCPSEQVSFGGCLGAVIGSIHKAWQGRLYREYHSSLLTLKQHCYCSLLGYSPSHLLVLTIRQKMKLVWLGQQKTKKNSRVSLTTATIDHLRGHQATQACSSVGTEIHLLGQLLAALGESGTYNLHNTVDSHLELLAKEGNNSLQGDAHSPGASVAFLPTDKVRSLDAANKEGPIVGLRELHVALVVNIYRRNSFNYQLQSIFYNLQRSHSMEGEDSANNSAQPNQESALANIQKLALIEGDERTEDTPRNALGQIASANLLVEPGFVDDAGVVDDTNKQQQAQDSDTLLKKSPTKAHAAQSVKSPSSGIKQKIQIEEKNRDDEDEDDLQIEEEKGEGEMKVPKSSENNIRKVQKELPTSANAEESQPLAFKQQARQLMQAPDPFVQQKDAKKQIKDNGGKFSEFLLAEKQRKFIRVPRLFGKRQPMLFKCPHCKNEREQRTRLKYECTGNQWCMCITCCFFGCYPICCVPFCIKRCYNVKHLCPNCQQQVGESGI</sequence>
<dbReference type="AlphaFoldDB" id="A0A8J8P2L6"/>
<evidence type="ECO:0000313" key="9">
    <source>
        <dbReference type="EMBL" id="TNV86153.1"/>
    </source>
</evidence>
<reference evidence="9" key="1">
    <citation type="submission" date="2019-06" db="EMBL/GenBank/DDBJ databases">
        <authorList>
            <person name="Zheng W."/>
        </authorList>
    </citation>
    <scope>NUCLEOTIDE SEQUENCE</scope>
    <source>
        <strain evidence="9">QDHG01</strain>
    </source>
</reference>
<keyword evidence="5 7" id="KW-0472">Membrane</keyword>
<protein>
    <recommendedName>
        <fullName evidence="8">LITAF domain-containing protein</fullName>
    </recommendedName>
</protein>
<dbReference type="PROSITE" id="PS51837">
    <property type="entry name" value="LITAF"/>
    <property type="match status" value="1"/>
</dbReference>
<dbReference type="GO" id="GO:0016020">
    <property type="term" value="C:membrane"/>
    <property type="evidence" value="ECO:0007669"/>
    <property type="project" value="UniProtKB-SubCell"/>
</dbReference>
<feature type="transmembrane region" description="Helical" evidence="7">
    <location>
        <begin position="77"/>
        <end position="99"/>
    </location>
</feature>
<keyword evidence="4" id="KW-0862">Zinc</keyword>
<evidence type="ECO:0000256" key="2">
    <source>
        <dbReference type="ARBA" id="ARBA00005975"/>
    </source>
</evidence>
<comment type="caution">
    <text evidence="9">The sequence shown here is derived from an EMBL/GenBank/DDBJ whole genome shotgun (WGS) entry which is preliminary data.</text>
</comment>
<feature type="compositionally biased region" description="Acidic residues" evidence="6">
    <location>
        <begin position="482"/>
        <end position="495"/>
    </location>
</feature>
<dbReference type="PANTHER" id="PTHR23292:SF6">
    <property type="entry name" value="FI16602P1-RELATED"/>
    <property type="match status" value="1"/>
</dbReference>
<evidence type="ECO:0000256" key="3">
    <source>
        <dbReference type="ARBA" id="ARBA00022723"/>
    </source>
</evidence>
<dbReference type="Proteomes" id="UP000785679">
    <property type="component" value="Unassembled WGS sequence"/>
</dbReference>
<feature type="region of interest" description="Disordered" evidence="6">
    <location>
        <begin position="437"/>
        <end position="507"/>
    </location>
</feature>
<dbReference type="GO" id="GO:0008270">
    <property type="term" value="F:zinc ion binding"/>
    <property type="evidence" value="ECO:0007669"/>
    <property type="project" value="TreeGrafter"/>
</dbReference>
<name>A0A8J8P2L6_HALGN</name>
<comment type="similarity">
    <text evidence="2">Belongs to the CDIP1/LITAF family.</text>
</comment>
<organism evidence="9 10">
    <name type="scientific">Halteria grandinella</name>
    <dbReference type="NCBI Taxonomy" id="5974"/>
    <lineage>
        <taxon>Eukaryota</taxon>
        <taxon>Sar</taxon>
        <taxon>Alveolata</taxon>
        <taxon>Ciliophora</taxon>
        <taxon>Intramacronucleata</taxon>
        <taxon>Spirotrichea</taxon>
        <taxon>Stichotrichia</taxon>
        <taxon>Sporadotrichida</taxon>
        <taxon>Halteriidae</taxon>
        <taxon>Halteria</taxon>
    </lineage>
</organism>
<dbReference type="PANTHER" id="PTHR23292">
    <property type="entry name" value="LIPOPOLYSACCHARIDE-INDUCED TUMOR NECROSIS FACTOR-ALPHA FACTOR"/>
    <property type="match status" value="1"/>
</dbReference>
<evidence type="ECO:0000256" key="1">
    <source>
        <dbReference type="ARBA" id="ARBA00004170"/>
    </source>
</evidence>
<feature type="compositionally biased region" description="Basic and acidic residues" evidence="6">
    <location>
        <begin position="496"/>
        <end position="507"/>
    </location>
</feature>
<dbReference type="InterPro" id="IPR037519">
    <property type="entry name" value="LITAF_fam"/>
</dbReference>
<gene>
    <name evidence="9" type="ORF">FGO68_gene2698</name>
</gene>
<dbReference type="Pfam" id="PF10601">
    <property type="entry name" value="zf-LITAF-like"/>
    <property type="match status" value="1"/>
</dbReference>
<dbReference type="InterPro" id="IPR006629">
    <property type="entry name" value="LITAF"/>
</dbReference>